<dbReference type="AlphaFoldDB" id="A0A0A1WVC0"/>
<evidence type="ECO:0000259" key="4">
    <source>
        <dbReference type="SMART" id="SM01318"/>
    </source>
</evidence>
<dbReference type="Pfam" id="PF15430">
    <property type="entry name" value="SVWC"/>
    <property type="match status" value="1"/>
</dbReference>
<reference evidence="5" key="2">
    <citation type="journal article" date="2015" name="Gigascience">
        <title>Reconstructing a comprehensive transcriptome assembly of a white-pupal translocated strain of the pest fruit fly Bactrocera cucurbitae.</title>
        <authorList>
            <person name="Sim S.B."/>
            <person name="Calla B."/>
            <person name="Hall B."/>
            <person name="DeRego T."/>
            <person name="Geib S.M."/>
        </authorList>
    </citation>
    <scope>NUCLEOTIDE SEQUENCE</scope>
</reference>
<dbReference type="PANTHER" id="PTHR39957:SF1">
    <property type="entry name" value="AT09846P1-RELATED"/>
    <property type="match status" value="1"/>
</dbReference>
<dbReference type="SMART" id="SM01318">
    <property type="entry name" value="SVWC"/>
    <property type="match status" value="1"/>
</dbReference>
<feature type="chain" id="PRO_5001994161" description="Single domain-containing protein" evidence="3">
    <location>
        <begin position="20"/>
        <end position="106"/>
    </location>
</feature>
<dbReference type="OrthoDB" id="7390288at2759"/>
<reference evidence="5" key="1">
    <citation type="submission" date="2014-11" db="EMBL/GenBank/DDBJ databases">
        <authorList>
            <person name="Geib S."/>
        </authorList>
    </citation>
    <scope>NUCLEOTIDE SEQUENCE</scope>
</reference>
<sequence length="106" mass="12013">MKSLTILSLALCLFASTQAESYVPNSADPNNPGHCYHKELQLPIKLNETIKPTNVDLCAELTCQEEGLIRVGQCPRVQPNCKDFQYQPTDFTKPYPDCCERYKCNK</sequence>
<protein>
    <recommendedName>
        <fullName evidence="4">Single domain-containing protein</fullName>
    </recommendedName>
</protein>
<feature type="domain" description="Single" evidence="4">
    <location>
        <begin position="35"/>
        <end position="104"/>
    </location>
</feature>
<evidence type="ECO:0000256" key="2">
    <source>
        <dbReference type="ARBA" id="ARBA00022525"/>
    </source>
</evidence>
<evidence type="ECO:0000313" key="5">
    <source>
        <dbReference type="EMBL" id="JAD02475.1"/>
    </source>
</evidence>
<feature type="signal peptide" evidence="3">
    <location>
        <begin position="1"/>
        <end position="19"/>
    </location>
</feature>
<gene>
    <name evidence="5" type="ORF">g.33309</name>
</gene>
<keyword evidence="2" id="KW-0964">Secreted</keyword>
<accession>A0A0A1WVC0</accession>
<evidence type="ECO:0000256" key="1">
    <source>
        <dbReference type="ARBA" id="ARBA00004613"/>
    </source>
</evidence>
<dbReference type="InterPro" id="IPR053308">
    <property type="entry name" value="Vago-like"/>
</dbReference>
<proteinExistence type="predicted"/>
<comment type="subcellular location">
    <subcellularLocation>
        <location evidence="1">Secreted</location>
    </subcellularLocation>
</comment>
<name>A0A0A1WVC0_ZEUCU</name>
<organism evidence="5">
    <name type="scientific">Zeugodacus cucurbitae</name>
    <name type="common">Melon fruit fly</name>
    <name type="synonym">Bactrocera cucurbitae</name>
    <dbReference type="NCBI Taxonomy" id="28588"/>
    <lineage>
        <taxon>Eukaryota</taxon>
        <taxon>Metazoa</taxon>
        <taxon>Ecdysozoa</taxon>
        <taxon>Arthropoda</taxon>
        <taxon>Hexapoda</taxon>
        <taxon>Insecta</taxon>
        <taxon>Pterygota</taxon>
        <taxon>Neoptera</taxon>
        <taxon>Endopterygota</taxon>
        <taxon>Diptera</taxon>
        <taxon>Brachycera</taxon>
        <taxon>Muscomorpha</taxon>
        <taxon>Tephritoidea</taxon>
        <taxon>Tephritidae</taxon>
        <taxon>Zeugodacus</taxon>
        <taxon>Zeugodacus</taxon>
    </lineage>
</organism>
<dbReference type="PANTHER" id="PTHR39957">
    <property type="entry name" value="AT09846P1-RELATED"/>
    <property type="match status" value="1"/>
</dbReference>
<dbReference type="InterPro" id="IPR029277">
    <property type="entry name" value="SVWC_dom"/>
</dbReference>
<keyword evidence="3" id="KW-0732">Signal</keyword>
<dbReference type="EMBL" id="GBXI01011817">
    <property type="protein sequence ID" value="JAD02475.1"/>
    <property type="molecule type" value="Transcribed_RNA"/>
</dbReference>
<evidence type="ECO:0000256" key="3">
    <source>
        <dbReference type="SAM" id="SignalP"/>
    </source>
</evidence>
<dbReference type="GO" id="GO:0005576">
    <property type="term" value="C:extracellular region"/>
    <property type="evidence" value="ECO:0007669"/>
    <property type="project" value="UniProtKB-SubCell"/>
</dbReference>